<dbReference type="OrthoDB" id="9795769at2"/>
<dbReference type="UniPathway" id="UPA00031">
    <property type="reaction ID" value="UER00008"/>
</dbReference>
<comment type="caution">
    <text evidence="13">The sequence shown here is derived from an EMBL/GenBank/DDBJ whole genome shotgun (WGS) entry which is preliminary data.</text>
</comment>
<comment type="similarity">
    <text evidence="6">In the N-terminal section; belongs to the PRA-CH family.</text>
</comment>
<proteinExistence type="inferred from homology"/>
<feature type="binding site" evidence="11">
    <location>
        <position position="93"/>
    </location>
    <ligand>
        <name>Mg(2+)</name>
        <dbReference type="ChEBI" id="CHEBI:18420"/>
    </ligand>
</feature>
<feature type="binding site" evidence="11">
    <location>
        <position position="95"/>
    </location>
    <ligand>
        <name>Mg(2+)</name>
        <dbReference type="ChEBI" id="CHEBI:18420"/>
    </ligand>
</feature>
<protein>
    <recommendedName>
        <fullName evidence="11">Phosphoribosyl-AMP cyclohydrolase</fullName>
        <shortName evidence="11">PRA-CH</shortName>
        <ecNumber evidence="11">3.5.4.19</ecNumber>
    </recommendedName>
</protein>
<dbReference type="SUPFAM" id="SSF141734">
    <property type="entry name" value="HisI-like"/>
    <property type="match status" value="1"/>
</dbReference>
<keyword evidence="8 11" id="KW-0028">Amino-acid biosynthesis</keyword>
<dbReference type="GO" id="GO:0005737">
    <property type="term" value="C:cytoplasm"/>
    <property type="evidence" value="ECO:0007669"/>
    <property type="project" value="UniProtKB-SubCell"/>
</dbReference>
<evidence type="ECO:0000256" key="9">
    <source>
        <dbReference type="ARBA" id="ARBA00022801"/>
    </source>
</evidence>
<evidence type="ECO:0000313" key="14">
    <source>
        <dbReference type="Proteomes" id="UP000295678"/>
    </source>
</evidence>
<evidence type="ECO:0000256" key="8">
    <source>
        <dbReference type="ARBA" id="ARBA00022605"/>
    </source>
</evidence>
<dbReference type="InterPro" id="IPR002496">
    <property type="entry name" value="PRib_AMP_CycHydrolase_dom"/>
</dbReference>
<accession>A0A4R3MFX6</accession>
<evidence type="ECO:0000256" key="6">
    <source>
        <dbReference type="ARBA" id="ARBA00008299"/>
    </source>
</evidence>
<name>A0A4R3MFX6_9HYPH</name>
<keyword evidence="11" id="KW-0460">Magnesium</keyword>
<reference evidence="13 14" key="1">
    <citation type="submission" date="2019-03" db="EMBL/GenBank/DDBJ databases">
        <title>Genomic Encyclopedia of Type Strains, Phase IV (KMG-IV): sequencing the most valuable type-strain genomes for metagenomic binning, comparative biology and taxonomic classification.</title>
        <authorList>
            <person name="Goeker M."/>
        </authorList>
    </citation>
    <scope>NUCLEOTIDE SEQUENCE [LARGE SCALE GENOMIC DNA]</scope>
    <source>
        <strain evidence="13 14">DSM 19345</strain>
    </source>
</reference>
<dbReference type="AlphaFoldDB" id="A0A4R3MFX6"/>
<comment type="catalytic activity">
    <reaction evidence="2">
        <text>1-(5-phospho-beta-D-ribosyl)-ATP + H2O = 1-(5-phospho-beta-D-ribosyl)-5'-AMP + diphosphate + H(+)</text>
        <dbReference type="Rhea" id="RHEA:22828"/>
        <dbReference type="ChEBI" id="CHEBI:15377"/>
        <dbReference type="ChEBI" id="CHEBI:15378"/>
        <dbReference type="ChEBI" id="CHEBI:33019"/>
        <dbReference type="ChEBI" id="CHEBI:59457"/>
        <dbReference type="ChEBI" id="CHEBI:73183"/>
        <dbReference type="EC" id="3.6.1.31"/>
    </reaction>
</comment>
<keyword evidence="14" id="KW-1185">Reference proteome</keyword>
<keyword evidence="10 11" id="KW-0368">Histidine biosynthesis</keyword>
<keyword evidence="9 11" id="KW-0378">Hydrolase</keyword>
<dbReference type="EC" id="3.5.4.19" evidence="11"/>
<dbReference type="Pfam" id="PF01502">
    <property type="entry name" value="PRA-CH"/>
    <property type="match status" value="1"/>
</dbReference>
<feature type="domain" description="Phosphoribosyl-AMP cyclohydrolase" evidence="12">
    <location>
        <begin position="46"/>
        <end position="121"/>
    </location>
</feature>
<dbReference type="HAMAP" id="MF_01021">
    <property type="entry name" value="HisI"/>
    <property type="match status" value="1"/>
</dbReference>
<evidence type="ECO:0000256" key="5">
    <source>
        <dbReference type="ARBA" id="ARBA00007731"/>
    </source>
</evidence>
<feature type="binding site" evidence="11">
    <location>
        <position position="112"/>
    </location>
    <ligand>
        <name>Zn(2+)</name>
        <dbReference type="ChEBI" id="CHEBI:29105"/>
        <note>ligand shared between dimeric partners</note>
    </ligand>
</feature>
<comment type="catalytic activity">
    <reaction evidence="1 11">
        <text>1-(5-phospho-beta-D-ribosyl)-5'-AMP + H2O = 1-(5-phospho-beta-D-ribosyl)-5-[(5-phospho-beta-D-ribosylamino)methylideneamino]imidazole-4-carboxamide</text>
        <dbReference type="Rhea" id="RHEA:20049"/>
        <dbReference type="ChEBI" id="CHEBI:15377"/>
        <dbReference type="ChEBI" id="CHEBI:58435"/>
        <dbReference type="ChEBI" id="CHEBI:59457"/>
        <dbReference type="EC" id="3.5.4.19"/>
    </reaction>
</comment>
<dbReference type="Proteomes" id="UP000295678">
    <property type="component" value="Unassembled WGS sequence"/>
</dbReference>
<dbReference type="PANTHER" id="PTHR42945">
    <property type="entry name" value="HISTIDINE BIOSYNTHESIS BIFUNCTIONAL PROTEIN"/>
    <property type="match status" value="1"/>
</dbReference>
<gene>
    <name evidence="11" type="primary">hisI</name>
    <name evidence="13" type="ORF">EDC22_102320</name>
</gene>
<dbReference type="InterPro" id="IPR038019">
    <property type="entry name" value="PRib_AMP_CycHydrolase_sf"/>
</dbReference>
<dbReference type="GO" id="GO:0008270">
    <property type="term" value="F:zinc ion binding"/>
    <property type="evidence" value="ECO:0007669"/>
    <property type="project" value="UniProtKB-UniRule"/>
</dbReference>
<dbReference type="PANTHER" id="PTHR42945:SF1">
    <property type="entry name" value="HISTIDINE BIOSYNTHESIS BIFUNCTIONAL PROTEIN HIS7"/>
    <property type="match status" value="1"/>
</dbReference>
<evidence type="ECO:0000256" key="7">
    <source>
        <dbReference type="ARBA" id="ARBA00022490"/>
    </source>
</evidence>
<comment type="subcellular location">
    <subcellularLocation>
        <location evidence="11">Cytoplasm</location>
    </subcellularLocation>
</comment>
<dbReference type="FunFam" id="3.10.20.810:FF:000001">
    <property type="entry name" value="Histidine biosynthesis bifunctional protein HisIE"/>
    <property type="match status" value="1"/>
</dbReference>
<evidence type="ECO:0000256" key="11">
    <source>
        <dbReference type="HAMAP-Rule" id="MF_01021"/>
    </source>
</evidence>
<dbReference type="EMBL" id="SMAK01000002">
    <property type="protein sequence ID" value="TCT12635.1"/>
    <property type="molecule type" value="Genomic_DNA"/>
</dbReference>
<dbReference type="GO" id="GO:0000287">
    <property type="term" value="F:magnesium ion binding"/>
    <property type="evidence" value="ECO:0007669"/>
    <property type="project" value="UniProtKB-UniRule"/>
</dbReference>
<evidence type="ECO:0000256" key="2">
    <source>
        <dbReference type="ARBA" id="ARBA00001460"/>
    </source>
</evidence>
<dbReference type="RefSeq" id="WP_132805404.1">
    <property type="nucleotide sequence ID" value="NZ_SMAK01000002.1"/>
</dbReference>
<comment type="pathway">
    <text evidence="3 11">Amino-acid biosynthesis; L-histidine biosynthesis; L-histidine from 5-phospho-alpha-D-ribose 1-diphosphate: step 3/9.</text>
</comment>
<dbReference type="NCBIfam" id="NF000768">
    <property type="entry name" value="PRK00051.1"/>
    <property type="match status" value="1"/>
</dbReference>
<evidence type="ECO:0000256" key="1">
    <source>
        <dbReference type="ARBA" id="ARBA00000024"/>
    </source>
</evidence>
<comment type="subunit">
    <text evidence="11">Homodimer.</text>
</comment>
<organism evidence="13 14">
    <name type="scientific">Tepidamorphus gemmatus</name>
    <dbReference type="NCBI Taxonomy" id="747076"/>
    <lineage>
        <taxon>Bacteria</taxon>
        <taxon>Pseudomonadati</taxon>
        <taxon>Pseudomonadota</taxon>
        <taxon>Alphaproteobacteria</taxon>
        <taxon>Hyphomicrobiales</taxon>
        <taxon>Tepidamorphaceae</taxon>
        <taxon>Tepidamorphus</taxon>
    </lineage>
</organism>
<keyword evidence="11" id="KW-0862">Zinc</keyword>
<evidence type="ECO:0000313" key="13">
    <source>
        <dbReference type="EMBL" id="TCT12635.1"/>
    </source>
</evidence>
<dbReference type="GO" id="GO:0000105">
    <property type="term" value="P:L-histidine biosynthetic process"/>
    <property type="evidence" value="ECO:0007669"/>
    <property type="project" value="UniProtKB-UniRule"/>
</dbReference>
<feature type="binding site" evidence="11">
    <location>
        <position position="94"/>
    </location>
    <ligand>
        <name>Zn(2+)</name>
        <dbReference type="ChEBI" id="CHEBI:29105"/>
        <note>ligand shared between dimeric partners</note>
    </ligand>
</feature>
<evidence type="ECO:0000256" key="10">
    <source>
        <dbReference type="ARBA" id="ARBA00023102"/>
    </source>
</evidence>
<keyword evidence="7 11" id="KW-0963">Cytoplasm</keyword>
<dbReference type="GO" id="GO:0004635">
    <property type="term" value="F:phosphoribosyl-AMP cyclohydrolase activity"/>
    <property type="evidence" value="ECO:0007669"/>
    <property type="project" value="UniProtKB-UniRule"/>
</dbReference>
<comment type="similarity">
    <text evidence="11">Belongs to the PRA-CH family.</text>
</comment>
<dbReference type="GO" id="GO:0004636">
    <property type="term" value="F:phosphoribosyl-ATP diphosphatase activity"/>
    <property type="evidence" value="ECO:0007669"/>
    <property type="project" value="UniProtKB-EC"/>
</dbReference>
<dbReference type="Gene3D" id="3.10.20.810">
    <property type="entry name" value="Phosphoribosyl-AMP cyclohydrolase"/>
    <property type="match status" value="1"/>
</dbReference>
<comment type="pathway">
    <text evidence="4">Amino-acid biosynthesis; L-histidine biosynthesis; L-histidine from 5-phospho-alpha-D-ribose 1-diphosphate: step 2/9.</text>
</comment>
<comment type="cofactor">
    <cofactor evidence="11">
        <name>Zn(2+)</name>
        <dbReference type="ChEBI" id="CHEBI:29105"/>
    </cofactor>
    <text evidence="11">Binds 1 zinc ion per subunit.</text>
</comment>
<comment type="cofactor">
    <cofactor evidence="11">
        <name>Mg(2+)</name>
        <dbReference type="ChEBI" id="CHEBI:18420"/>
    </cofactor>
    <text evidence="11">Binds 1 Mg(2+) ion per subunit.</text>
</comment>
<feature type="binding site" evidence="11">
    <location>
        <position position="97"/>
    </location>
    <ligand>
        <name>Mg(2+)</name>
        <dbReference type="ChEBI" id="CHEBI:18420"/>
    </ligand>
</feature>
<comment type="similarity">
    <text evidence="5">In the C-terminal section; belongs to the PRA-PH family.</text>
</comment>
<evidence type="ECO:0000256" key="3">
    <source>
        <dbReference type="ARBA" id="ARBA00005169"/>
    </source>
</evidence>
<sequence>MDSHFPFPAPGDKQALETSGLMTPRFGADGLVTCVVTDADDGEVLMLAHMNAEALALSIETGIAHYWSRSRQELWRKGDTSGSVQSIVEMRIDCDQDAVWIKVRVGGSGASCHTGRRSCFYRIVETGPIPAGGPVLRDGDR</sequence>
<evidence type="ECO:0000259" key="12">
    <source>
        <dbReference type="Pfam" id="PF01502"/>
    </source>
</evidence>
<dbReference type="InterPro" id="IPR026660">
    <property type="entry name" value="PRA-CH"/>
</dbReference>
<keyword evidence="11" id="KW-0479">Metal-binding</keyword>
<evidence type="ECO:0000256" key="4">
    <source>
        <dbReference type="ARBA" id="ARBA00005204"/>
    </source>
</evidence>
<comment type="function">
    <text evidence="11">Catalyzes the hydrolysis of the adenine ring of phosphoribosyl-AMP.</text>
</comment>
<feature type="binding site" evidence="11">
    <location>
        <position position="119"/>
    </location>
    <ligand>
        <name>Zn(2+)</name>
        <dbReference type="ChEBI" id="CHEBI:29105"/>
        <note>ligand shared between dimeric partners</note>
    </ligand>
</feature>